<comment type="caution">
    <text evidence="2">The sequence shown here is derived from an EMBL/GenBank/DDBJ whole genome shotgun (WGS) entry which is preliminary data.</text>
</comment>
<keyword evidence="3" id="KW-1185">Reference proteome</keyword>
<sequence>MNIRYRGRLISDPEGDELSNEEAVHGHALATARDLVFGARMETIRSWFDCSFEITDEGGRTVLVMPFDEVVPASQFGSA</sequence>
<dbReference type="Proteomes" id="UP000558284">
    <property type="component" value="Unassembled WGS sequence"/>
</dbReference>
<evidence type="ECO:0000313" key="2">
    <source>
        <dbReference type="EMBL" id="MBA1144771.1"/>
    </source>
</evidence>
<gene>
    <name evidence="2" type="ORF">H0241_31745</name>
</gene>
<dbReference type="AlphaFoldDB" id="A0A838BFW5"/>
<protein>
    <recommendedName>
        <fullName evidence="1">DUF6894 domain-containing protein</fullName>
    </recommendedName>
</protein>
<evidence type="ECO:0000313" key="3">
    <source>
        <dbReference type="Proteomes" id="UP000558284"/>
    </source>
</evidence>
<accession>A0A838BFW5</accession>
<feature type="domain" description="DUF6894" evidence="1">
    <location>
        <begin position="7"/>
        <end position="67"/>
    </location>
</feature>
<name>A0A838BFW5_9HYPH</name>
<dbReference type="Pfam" id="PF21834">
    <property type="entry name" value="DUF6894"/>
    <property type="match status" value="1"/>
</dbReference>
<organism evidence="2 3">
    <name type="scientific">Mesorhizobium neociceri</name>
    <dbReference type="NCBI Taxonomy" id="1307853"/>
    <lineage>
        <taxon>Bacteria</taxon>
        <taxon>Pseudomonadati</taxon>
        <taxon>Pseudomonadota</taxon>
        <taxon>Alphaproteobacteria</taxon>
        <taxon>Hyphomicrobiales</taxon>
        <taxon>Phyllobacteriaceae</taxon>
        <taxon>Mesorhizobium</taxon>
    </lineage>
</organism>
<evidence type="ECO:0000259" key="1">
    <source>
        <dbReference type="Pfam" id="PF21834"/>
    </source>
</evidence>
<dbReference type="EMBL" id="JACDTY010000027">
    <property type="protein sequence ID" value="MBA1144771.1"/>
    <property type="molecule type" value="Genomic_DNA"/>
</dbReference>
<proteinExistence type="predicted"/>
<dbReference type="InterPro" id="IPR054189">
    <property type="entry name" value="DUF6894"/>
</dbReference>
<reference evidence="2 3" key="1">
    <citation type="submission" date="2020-07" db="EMBL/GenBank/DDBJ databases">
        <title>Definition of the novel symbiovar canariense within Mesorhizobium novociceri, a new species of genus Mesorhizobium nodulating Cicer canariense in the Caldera de Taburiente National Park (La Palma, Canary Islands).</title>
        <authorList>
            <person name="Leon-Barrios M."/>
            <person name="Perez-Yepez J."/>
            <person name="Flores-Felix J.D."/>
            <person name="Ramirez-Baena M.H."/>
            <person name="Pulido-Suarez L."/>
            <person name="Igual J.M."/>
            <person name="Velazquez E."/>
            <person name="Peix A."/>
        </authorList>
    </citation>
    <scope>NUCLEOTIDE SEQUENCE [LARGE SCALE GENOMIC DNA]</scope>
    <source>
        <strain evidence="2 3">CCANP35</strain>
    </source>
</reference>